<dbReference type="SUPFAM" id="SSF52540">
    <property type="entry name" value="P-loop containing nucleoside triphosphate hydrolases"/>
    <property type="match status" value="1"/>
</dbReference>
<dbReference type="PANTHER" id="PTHR10605">
    <property type="entry name" value="HEPARAN SULFATE SULFOTRANSFERASE"/>
    <property type="match status" value="1"/>
</dbReference>
<evidence type="ECO:0000313" key="6">
    <source>
        <dbReference type="Proteomes" id="UP000789595"/>
    </source>
</evidence>
<evidence type="ECO:0000256" key="1">
    <source>
        <dbReference type="ARBA" id="ARBA00022679"/>
    </source>
</evidence>
<keyword evidence="4" id="KW-0732">Signal</keyword>
<gene>
    <name evidence="5" type="ORF">PECAL_5P20540</name>
</gene>
<name>A0A8J2WR97_9STRA</name>
<dbReference type="Proteomes" id="UP000789595">
    <property type="component" value="Unassembled WGS sequence"/>
</dbReference>
<keyword evidence="1" id="KW-0808">Transferase</keyword>
<feature type="chain" id="PRO_5035260729" description="Sulfotransferase domain-containing protein" evidence="4">
    <location>
        <begin position="23"/>
        <end position="376"/>
    </location>
</feature>
<feature type="binding site" evidence="3">
    <location>
        <position position="142"/>
    </location>
    <ligand>
        <name>3'-phosphoadenylyl sulfate</name>
        <dbReference type="ChEBI" id="CHEBI:58339"/>
    </ligand>
</feature>
<sequence length="376" mass="41635">MRRWPWAAAVTILAVGVAQLRTKRPLPYAGKPCTASGCRPSFLIIGIGKCGTSSLYYYLAAHPSVIQARRKQIQFFDHAYDASRMERSYLSQFPASLKEGEVTGEASPGYAQYSQVPGRVARHLHGVRILVIARDPAERAHSSYHYNYVGSARVPLPFEMLVGAEIQFLEAFFRDGTSRKCGDKVCRDLSNDCYGAKSAESQAGAVARRYAGEQARKRFKGEAADTAAKAARRTAVAMSLPRLNAHLWRQLVGRGLYISNLDWWYAALPEEDMLLVCSEDLNDLQKAASEMGRVASFIGLSQFDFGAAVARGKYNAGAQHRGYGAVTSWTDAASLAEKRPAISTEARQHIDNFTAPFNERLFSRAGHRCRWGRDRV</sequence>
<evidence type="ECO:0000256" key="4">
    <source>
        <dbReference type="SAM" id="SignalP"/>
    </source>
</evidence>
<feature type="active site" description="For sulfotransferase activity" evidence="2">
    <location>
        <position position="49"/>
    </location>
</feature>
<comment type="caution">
    <text evidence="5">The sequence shown here is derived from an EMBL/GenBank/DDBJ whole genome shotgun (WGS) entry which is preliminary data.</text>
</comment>
<keyword evidence="6" id="KW-1185">Reference proteome</keyword>
<proteinExistence type="predicted"/>
<evidence type="ECO:0008006" key="7">
    <source>
        <dbReference type="Google" id="ProtNLM"/>
    </source>
</evidence>
<evidence type="ECO:0000313" key="5">
    <source>
        <dbReference type="EMBL" id="CAH0377519.1"/>
    </source>
</evidence>
<dbReference type="OrthoDB" id="42496at2759"/>
<organism evidence="5 6">
    <name type="scientific">Pelagomonas calceolata</name>
    <dbReference type="NCBI Taxonomy" id="35677"/>
    <lineage>
        <taxon>Eukaryota</taxon>
        <taxon>Sar</taxon>
        <taxon>Stramenopiles</taxon>
        <taxon>Ochrophyta</taxon>
        <taxon>Pelagophyceae</taxon>
        <taxon>Pelagomonadales</taxon>
        <taxon>Pelagomonadaceae</taxon>
        <taxon>Pelagomonas</taxon>
    </lineage>
</organism>
<reference evidence="5" key="1">
    <citation type="submission" date="2021-11" db="EMBL/GenBank/DDBJ databases">
        <authorList>
            <consortium name="Genoscope - CEA"/>
            <person name="William W."/>
        </authorList>
    </citation>
    <scope>NUCLEOTIDE SEQUENCE</scope>
</reference>
<dbReference type="PANTHER" id="PTHR10605:SF56">
    <property type="entry name" value="BIFUNCTIONAL HEPARAN SULFATE N-DEACETYLASE_N-SULFOTRANSFERASE"/>
    <property type="match status" value="1"/>
</dbReference>
<feature type="binding site" evidence="3">
    <location>
        <position position="134"/>
    </location>
    <ligand>
        <name>3'-phosphoadenylyl sulfate</name>
        <dbReference type="ChEBI" id="CHEBI:58339"/>
    </ligand>
</feature>
<dbReference type="EMBL" id="CAKKNE010000005">
    <property type="protein sequence ID" value="CAH0377519.1"/>
    <property type="molecule type" value="Genomic_DNA"/>
</dbReference>
<feature type="signal peptide" evidence="4">
    <location>
        <begin position="1"/>
        <end position="22"/>
    </location>
</feature>
<dbReference type="Gene3D" id="3.40.50.300">
    <property type="entry name" value="P-loop containing nucleotide triphosphate hydrolases"/>
    <property type="match status" value="1"/>
</dbReference>
<dbReference type="AlphaFoldDB" id="A0A8J2WR97"/>
<evidence type="ECO:0000256" key="2">
    <source>
        <dbReference type="PIRSR" id="PIRSR637359-1"/>
    </source>
</evidence>
<accession>A0A8J2WR97</accession>
<dbReference type="GO" id="GO:0008146">
    <property type="term" value="F:sulfotransferase activity"/>
    <property type="evidence" value="ECO:0007669"/>
    <property type="project" value="InterPro"/>
</dbReference>
<dbReference type="InterPro" id="IPR027417">
    <property type="entry name" value="P-loop_NTPase"/>
</dbReference>
<evidence type="ECO:0000256" key="3">
    <source>
        <dbReference type="PIRSR" id="PIRSR637359-2"/>
    </source>
</evidence>
<protein>
    <recommendedName>
        <fullName evidence="7">Sulfotransferase domain-containing protein</fullName>
    </recommendedName>
</protein>
<dbReference type="InterPro" id="IPR037359">
    <property type="entry name" value="NST/OST"/>
</dbReference>